<organism evidence="1 2">
    <name type="scientific">Tsukamurella soli</name>
    <dbReference type="NCBI Taxonomy" id="644556"/>
    <lineage>
        <taxon>Bacteria</taxon>
        <taxon>Bacillati</taxon>
        <taxon>Actinomycetota</taxon>
        <taxon>Actinomycetes</taxon>
        <taxon>Mycobacteriales</taxon>
        <taxon>Tsukamurellaceae</taxon>
        <taxon>Tsukamurella</taxon>
    </lineage>
</organism>
<comment type="caution">
    <text evidence="1">The sequence shown here is derived from an EMBL/GenBank/DDBJ whole genome shotgun (WGS) entry which is preliminary data.</text>
</comment>
<dbReference type="EMBL" id="BAABFR010000018">
    <property type="protein sequence ID" value="GAA4389299.1"/>
    <property type="molecule type" value="Genomic_DNA"/>
</dbReference>
<evidence type="ECO:0000313" key="2">
    <source>
        <dbReference type="Proteomes" id="UP001500635"/>
    </source>
</evidence>
<protein>
    <submittedName>
        <fullName evidence="1">Uncharacterized protein</fullName>
    </submittedName>
</protein>
<dbReference type="Proteomes" id="UP001500635">
    <property type="component" value="Unassembled WGS sequence"/>
</dbReference>
<reference evidence="2" key="1">
    <citation type="journal article" date="2019" name="Int. J. Syst. Evol. Microbiol.">
        <title>The Global Catalogue of Microorganisms (GCM) 10K type strain sequencing project: providing services to taxonomists for standard genome sequencing and annotation.</title>
        <authorList>
            <consortium name="The Broad Institute Genomics Platform"/>
            <consortium name="The Broad Institute Genome Sequencing Center for Infectious Disease"/>
            <person name="Wu L."/>
            <person name="Ma J."/>
        </authorList>
    </citation>
    <scope>NUCLEOTIDE SEQUENCE [LARGE SCALE GENOMIC DNA]</scope>
    <source>
        <strain evidence="2">JCM 17688</strain>
    </source>
</reference>
<gene>
    <name evidence="1" type="ORF">GCM10023147_15850</name>
</gene>
<accession>A0ABP8JDW7</accession>
<sequence length="127" mass="12537">MHMPVVDVDVTFRVTLQQPTIEQLDAVLRWAATTGAGASLDASHSGTATVDLARTVQTAADGASGGGGAGGDGAIGLAARELGLRLPVVVGGRLRPADLSAAAFPAIDATLAAVLTRQPPSSGVPAT</sequence>
<proteinExistence type="predicted"/>
<evidence type="ECO:0000313" key="1">
    <source>
        <dbReference type="EMBL" id="GAA4389299.1"/>
    </source>
</evidence>
<keyword evidence="2" id="KW-1185">Reference proteome</keyword>
<name>A0ABP8JDW7_9ACTN</name>